<evidence type="ECO:0000313" key="4">
    <source>
        <dbReference type="Proteomes" id="UP000070394"/>
    </source>
</evidence>
<dbReference type="InterPro" id="IPR027981">
    <property type="entry name" value="DUF4446"/>
</dbReference>
<comment type="caution">
    <text evidence="3">The sequence shown here is derived from an EMBL/GenBank/DDBJ whole genome shotgun (WGS) entry which is preliminary data.</text>
</comment>
<reference evidence="4" key="1">
    <citation type="submission" date="2016-01" db="EMBL/GenBank/DDBJ databases">
        <authorList>
            <person name="Mitreva M."/>
            <person name="Pepin K.H."/>
            <person name="Mihindukulasuriya K.A."/>
            <person name="Fulton R."/>
            <person name="Fronick C."/>
            <person name="O'Laughlin M."/>
            <person name="Miner T."/>
            <person name="Herter B."/>
            <person name="Rosa B.A."/>
            <person name="Cordes M."/>
            <person name="Tomlinson C."/>
            <person name="Wollam A."/>
            <person name="Palsikar V.B."/>
            <person name="Mardis E.R."/>
            <person name="Wilson R.K."/>
        </authorList>
    </citation>
    <scope>NUCLEOTIDE SEQUENCE [LARGE SCALE GENOMIC DNA]</scope>
    <source>
        <strain evidence="4">DNF00896</strain>
    </source>
</reference>
<keyword evidence="2" id="KW-1133">Transmembrane helix</keyword>
<name>A0A133ZF06_9FIRM</name>
<accession>A0A133ZF06</accession>
<keyword evidence="2" id="KW-0812">Transmembrane</keyword>
<evidence type="ECO:0000313" key="3">
    <source>
        <dbReference type="EMBL" id="KXB54017.1"/>
    </source>
</evidence>
<dbReference type="PATRIC" id="fig|467210.3.peg.2386"/>
<keyword evidence="4" id="KW-1185">Reference proteome</keyword>
<keyword evidence="1" id="KW-0175">Coiled coil</keyword>
<protein>
    <recommendedName>
        <fullName evidence="5">DUF4446 domain-containing protein</fullName>
    </recommendedName>
</protein>
<feature type="transmembrane region" description="Helical" evidence="2">
    <location>
        <begin position="12"/>
        <end position="31"/>
    </location>
</feature>
<sequence>MMMNFTIDNRILFGFILVVAIFNFILFVSMVKHRIKYRRLFKSYDNFMTGKTAKNLEDIIILLRKDIRSLKNENRLNREAIRELNKVQRECYQKIGILKYDAFEGMGGKLSFAFCMLNYRNSGYIINSIHSRETTFNYIRIVENGQTDQVLSDEEKIVLEQALGYRER</sequence>
<dbReference type="EMBL" id="LSDA01000136">
    <property type="protein sequence ID" value="KXB54017.1"/>
    <property type="molecule type" value="Genomic_DNA"/>
</dbReference>
<gene>
    <name evidence="3" type="ORF">HMPREF1866_02413</name>
</gene>
<dbReference type="Proteomes" id="UP000070394">
    <property type="component" value="Unassembled WGS sequence"/>
</dbReference>
<dbReference type="AlphaFoldDB" id="A0A133ZF06"/>
<evidence type="ECO:0000256" key="2">
    <source>
        <dbReference type="SAM" id="Phobius"/>
    </source>
</evidence>
<organism evidence="3 4">
    <name type="scientific">Lachnoanaerobaculum saburreum</name>
    <dbReference type="NCBI Taxonomy" id="467210"/>
    <lineage>
        <taxon>Bacteria</taxon>
        <taxon>Bacillati</taxon>
        <taxon>Bacillota</taxon>
        <taxon>Clostridia</taxon>
        <taxon>Lachnospirales</taxon>
        <taxon>Lachnospiraceae</taxon>
        <taxon>Lachnoanaerobaculum</taxon>
    </lineage>
</organism>
<keyword evidence="2" id="KW-0472">Membrane</keyword>
<dbReference type="STRING" id="467210.HMPREF1866_02413"/>
<feature type="coiled-coil region" evidence="1">
    <location>
        <begin position="53"/>
        <end position="90"/>
    </location>
</feature>
<evidence type="ECO:0008006" key="5">
    <source>
        <dbReference type="Google" id="ProtNLM"/>
    </source>
</evidence>
<evidence type="ECO:0000256" key="1">
    <source>
        <dbReference type="SAM" id="Coils"/>
    </source>
</evidence>
<proteinExistence type="predicted"/>
<dbReference type="Pfam" id="PF14584">
    <property type="entry name" value="DUF4446"/>
    <property type="match status" value="1"/>
</dbReference>